<dbReference type="AlphaFoldDB" id="A0A263BQQ2"/>
<dbReference type="Pfam" id="PF04892">
    <property type="entry name" value="VanZ"/>
    <property type="match status" value="1"/>
</dbReference>
<feature type="transmembrane region" description="Helical" evidence="1">
    <location>
        <begin position="146"/>
        <end position="163"/>
    </location>
</feature>
<evidence type="ECO:0000313" key="3">
    <source>
        <dbReference type="EMBL" id="OZM56019.1"/>
    </source>
</evidence>
<dbReference type="PANTHER" id="PTHR36834">
    <property type="entry name" value="MEMBRANE PROTEIN-RELATED"/>
    <property type="match status" value="1"/>
</dbReference>
<feature type="transmembrane region" description="Helical" evidence="1">
    <location>
        <begin position="32"/>
        <end position="55"/>
    </location>
</feature>
<feature type="transmembrane region" description="Helical" evidence="1">
    <location>
        <begin position="175"/>
        <end position="195"/>
    </location>
</feature>
<feature type="transmembrane region" description="Helical" evidence="1">
    <location>
        <begin position="7"/>
        <end position="26"/>
    </location>
</feature>
<protein>
    <recommendedName>
        <fullName evidence="2">VanZ-like domain-containing protein</fullName>
    </recommendedName>
</protein>
<comment type="caution">
    <text evidence="3">The sequence shown here is derived from an EMBL/GenBank/DDBJ whole genome shotgun (WGS) entry which is preliminary data.</text>
</comment>
<feature type="domain" description="VanZ-like" evidence="2">
    <location>
        <begin position="72"/>
        <end position="190"/>
    </location>
</feature>
<evidence type="ECO:0000259" key="2">
    <source>
        <dbReference type="Pfam" id="PF04892"/>
    </source>
</evidence>
<gene>
    <name evidence="3" type="ORF">CIB95_14350</name>
</gene>
<accession>A0A263BQQ2</accession>
<feature type="transmembrane region" description="Helical" evidence="1">
    <location>
        <begin position="113"/>
        <end position="134"/>
    </location>
</feature>
<evidence type="ECO:0000256" key="1">
    <source>
        <dbReference type="SAM" id="Phobius"/>
    </source>
</evidence>
<dbReference type="InterPro" id="IPR053150">
    <property type="entry name" value="Teicoplanin_resist-assoc"/>
</dbReference>
<keyword evidence="4" id="KW-1185">Reference proteome</keyword>
<keyword evidence="1" id="KW-0812">Transmembrane</keyword>
<reference evidence="3 4" key="2">
    <citation type="submission" date="2017-09" db="EMBL/GenBank/DDBJ databases">
        <title>Bacillus patelloidae sp. nov., isolated from the intestinal tract of a marine limpet.</title>
        <authorList>
            <person name="Liu R."/>
            <person name="Dong C."/>
            <person name="Shao Z."/>
        </authorList>
    </citation>
    <scope>NUCLEOTIDE SEQUENCE [LARGE SCALE GENOMIC DNA]</scope>
    <source>
        <strain evidence="3 4">SA5d-4</strain>
    </source>
</reference>
<reference evidence="4" key="1">
    <citation type="submission" date="2017-08" db="EMBL/GenBank/DDBJ databases">
        <authorList>
            <person name="Huang Z."/>
        </authorList>
    </citation>
    <scope>NUCLEOTIDE SEQUENCE [LARGE SCALE GENOMIC DNA]</scope>
    <source>
        <strain evidence="4">SA5d-4</strain>
    </source>
</reference>
<sequence length="200" mass="23355">MKAMNKGILLIIILSQIVFLGFLPVLTELTLYLHYTVLLVLWFCYSSLVVFFIYLLKKEKITLSKEVFHALFTFYSLGLFILLFFRPSLHSERMYNLYPFNTIRYYMYEQQDFLISFYNISANIGLFIPFGIYYYYVSGKATMTKLLLTATGVIGLIECMQFFTRRGSLDIDDLLLNVIGVAFGYLISPFVKKVIVLKEM</sequence>
<organism evidence="3 4">
    <name type="scientific">Lottiidibacillus patelloidae</name>
    <dbReference type="NCBI Taxonomy" id="2670334"/>
    <lineage>
        <taxon>Bacteria</taxon>
        <taxon>Bacillati</taxon>
        <taxon>Bacillota</taxon>
        <taxon>Bacilli</taxon>
        <taxon>Bacillales</taxon>
        <taxon>Bacillaceae</taxon>
        <taxon>Lottiidibacillus</taxon>
    </lineage>
</organism>
<keyword evidence="1" id="KW-1133">Transmembrane helix</keyword>
<feature type="transmembrane region" description="Helical" evidence="1">
    <location>
        <begin position="67"/>
        <end position="85"/>
    </location>
</feature>
<dbReference type="EMBL" id="NPIA01000009">
    <property type="protein sequence ID" value="OZM56019.1"/>
    <property type="molecule type" value="Genomic_DNA"/>
</dbReference>
<dbReference type="Proteomes" id="UP000217083">
    <property type="component" value="Unassembled WGS sequence"/>
</dbReference>
<dbReference type="PANTHER" id="PTHR36834:SF1">
    <property type="entry name" value="INTEGRAL MEMBRANE PROTEIN"/>
    <property type="match status" value="1"/>
</dbReference>
<name>A0A263BQQ2_9BACI</name>
<evidence type="ECO:0000313" key="4">
    <source>
        <dbReference type="Proteomes" id="UP000217083"/>
    </source>
</evidence>
<dbReference type="InterPro" id="IPR006976">
    <property type="entry name" value="VanZ-like"/>
</dbReference>
<proteinExistence type="predicted"/>
<keyword evidence="1" id="KW-0472">Membrane</keyword>